<gene>
    <name evidence="3" type="ORF">EDC30_108150</name>
</gene>
<evidence type="ECO:0000256" key="1">
    <source>
        <dbReference type="SAM" id="MobiDB-lite"/>
    </source>
</evidence>
<keyword evidence="3" id="KW-0808">Transferase</keyword>
<reference evidence="3 4" key="1">
    <citation type="submission" date="2019-03" db="EMBL/GenBank/DDBJ databases">
        <title>Genomic Encyclopedia of Type Strains, Phase IV (KMG-IV): sequencing the most valuable type-strain genomes for metagenomic binning, comparative biology and taxonomic classification.</title>
        <authorList>
            <person name="Goeker M."/>
        </authorList>
    </citation>
    <scope>NUCLEOTIDE SEQUENCE [LARGE SCALE GENOMIC DNA]</scope>
    <source>
        <strain evidence="3 4">DSM 7445</strain>
    </source>
</reference>
<name>A0A4R3HSF3_PAULE</name>
<sequence>MPANGESLPPVQAHVSAPHGAGMAPEPAPWVKRFAPLIPGGEVLDLACGSGRHSRLLAEMGYRVCALDRDADALRSAAGAGISTMQFDLENGTPWPFAPARFAGIVVTNYLHRPLFPAMLASVKPGGILIYETFALGNERYGKPSNPDFLLRPGELLDVVRDPLRGIWQVVAFEDGYADMPKPAMLQRICAVKAAEAQDAEVRPGFPRIF</sequence>
<keyword evidence="3" id="KW-0489">Methyltransferase</keyword>
<dbReference type="EMBL" id="SLZQ01000008">
    <property type="protein sequence ID" value="TCS36086.1"/>
    <property type="molecule type" value="Genomic_DNA"/>
</dbReference>
<comment type="caution">
    <text evidence="3">The sequence shown here is derived from an EMBL/GenBank/DDBJ whole genome shotgun (WGS) entry which is preliminary data.</text>
</comment>
<proteinExistence type="predicted"/>
<feature type="domain" description="Methyltransferase" evidence="2">
    <location>
        <begin position="43"/>
        <end position="127"/>
    </location>
</feature>
<dbReference type="Pfam" id="PF13649">
    <property type="entry name" value="Methyltransf_25"/>
    <property type="match status" value="1"/>
</dbReference>
<feature type="region of interest" description="Disordered" evidence="1">
    <location>
        <begin position="1"/>
        <end position="22"/>
    </location>
</feature>
<protein>
    <submittedName>
        <fullName evidence="3">Methyltransferase family protein</fullName>
    </submittedName>
</protein>
<dbReference type="InterPro" id="IPR029063">
    <property type="entry name" value="SAM-dependent_MTases_sf"/>
</dbReference>
<evidence type="ECO:0000313" key="3">
    <source>
        <dbReference type="EMBL" id="TCS36086.1"/>
    </source>
</evidence>
<dbReference type="CDD" id="cd02440">
    <property type="entry name" value="AdoMet_MTases"/>
    <property type="match status" value="1"/>
</dbReference>
<dbReference type="GO" id="GO:0008168">
    <property type="term" value="F:methyltransferase activity"/>
    <property type="evidence" value="ECO:0007669"/>
    <property type="project" value="UniProtKB-KW"/>
</dbReference>
<evidence type="ECO:0000313" key="4">
    <source>
        <dbReference type="Proteomes" id="UP000295382"/>
    </source>
</evidence>
<dbReference type="GO" id="GO:0032259">
    <property type="term" value="P:methylation"/>
    <property type="evidence" value="ECO:0007669"/>
    <property type="project" value="UniProtKB-KW"/>
</dbReference>
<organism evidence="3 4">
    <name type="scientific">Paucimonas lemoignei</name>
    <name type="common">Pseudomonas lemoignei</name>
    <dbReference type="NCBI Taxonomy" id="29443"/>
    <lineage>
        <taxon>Bacteria</taxon>
        <taxon>Pseudomonadati</taxon>
        <taxon>Pseudomonadota</taxon>
        <taxon>Betaproteobacteria</taxon>
        <taxon>Burkholderiales</taxon>
        <taxon>Burkholderiaceae</taxon>
        <taxon>Paucimonas</taxon>
    </lineage>
</organism>
<accession>A0A4R3HSF3</accession>
<dbReference type="Proteomes" id="UP000295382">
    <property type="component" value="Unassembled WGS sequence"/>
</dbReference>
<dbReference type="InterPro" id="IPR041698">
    <property type="entry name" value="Methyltransf_25"/>
</dbReference>
<dbReference type="Gene3D" id="3.40.50.150">
    <property type="entry name" value="Vaccinia Virus protein VP39"/>
    <property type="match status" value="1"/>
</dbReference>
<dbReference type="SUPFAM" id="SSF53335">
    <property type="entry name" value="S-adenosyl-L-methionine-dependent methyltransferases"/>
    <property type="match status" value="1"/>
</dbReference>
<keyword evidence="4" id="KW-1185">Reference proteome</keyword>
<dbReference type="AlphaFoldDB" id="A0A4R3HSF3"/>
<evidence type="ECO:0000259" key="2">
    <source>
        <dbReference type="Pfam" id="PF13649"/>
    </source>
</evidence>